<keyword evidence="2" id="KW-0805">Transcription regulation</keyword>
<dbReference type="InterPro" id="IPR058163">
    <property type="entry name" value="LysR-type_TF_proteobact-type"/>
</dbReference>
<reference evidence="6 7" key="1">
    <citation type="submission" date="2015-11" db="EMBL/GenBank/DDBJ databases">
        <title>Expanding the genomic diversity of Burkholderia species for the development of highly accurate diagnostics.</title>
        <authorList>
            <person name="Sahl J."/>
            <person name="Keim P."/>
            <person name="Wagner D."/>
        </authorList>
    </citation>
    <scope>NUCLEOTIDE SEQUENCE [LARGE SCALE GENOMIC DNA]</scope>
    <source>
        <strain evidence="6 7">MSMB1301WGS</strain>
    </source>
</reference>
<evidence type="ECO:0000313" key="7">
    <source>
        <dbReference type="Proteomes" id="UP000062317"/>
    </source>
</evidence>
<sequence>MNQIQTMRVFVCVAEQQSFRRAAHHLGVSNALVTRSIAMLESHLNTRLIHRTTRNLSLTEAGLRYLDGCRALLEEFDHLEASVTHAVREPAGTLRVVASGLLSPLALTPLVNSFRHRYPELRVQLTVAEGPLDVLDSGYDVGIATGNRLDGNPTLIGHALAQNPFVACAAPAYLERRGEPRAPEDLPGHDWVALAPHQHAPTWRLVGHDGVTHSITVRPTCTVNQLALVQAAAVAGSGIAVLPEPSIADALATGALVRLLPAFRIDDPDAQVSVVYPNRQYVPARTRSFVEHALEHFGAQAARERAGYGFLRTPDRTDIVTGRQTGLQ</sequence>
<dbReference type="PANTHER" id="PTHR30537:SF35">
    <property type="entry name" value="TRANSCRIPTIONAL REGULATORY PROTEIN"/>
    <property type="match status" value="1"/>
</dbReference>
<dbReference type="GO" id="GO:0006351">
    <property type="term" value="P:DNA-templated transcription"/>
    <property type="evidence" value="ECO:0007669"/>
    <property type="project" value="TreeGrafter"/>
</dbReference>
<dbReference type="InterPro" id="IPR000847">
    <property type="entry name" value="LysR_HTH_N"/>
</dbReference>
<dbReference type="InterPro" id="IPR036388">
    <property type="entry name" value="WH-like_DNA-bd_sf"/>
</dbReference>
<proteinExistence type="inferred from homology"/>
<dbReference type="GO" id="GO:0043565">
    <property type="term" value="F:sequence-specific DNA binding"/>
    <property type="evidence" value="ECO:0007669"/>
    <property type="project" value="TreeGrafter"/>
</dbReference>
<dbReference type="PANTHER" id="PTHR30537">
    <property type="entry name" value="HTH-TYPE TRANSCRIPTIONAL REGULATOR"/>
    <property type="match status" value="1"/>
</dbReference>
<accession>A0A105UXC2</accession>
<keyword evidence="4" id="KW-0804">Transcription</keyword>
<dbReference type="Gene3D" id="1.10.10.10">
    <property type="entry name" value="Winged helix-like DNA-binding domain superfamily/Winged helix DNA-binding domain"/>
    <property type="match status" value="1"/>
</dbReference>
<dbReference type="CDD" id="cd08422">
    <property type="entry name" value="PBP2_CrgA_like"/>
    <property type="match status" value="1"/>
</dbReference>
<dbReference type="GO" id="GO:0003700">
    <property type="term" value="F:DNA-binding transcription factor activity"/>
    <property type="evidence" value="ECO:0007669"/>
    <property type="project" value="InterPro"/>
</dbReference>
<dbReference type="Pfam" id="PF00126">
    <property type="entry name" value="HTH_1"/>
    <property type="match status" value="1"/>
</dbReference>
<feature type="domain" description="HTH lysR-type" evidence="5">
    <location>
        <begin position="1"/>
        <end position="59"/>
    </location>
</feature>
<evidence type="ECO:0000313" key="6">
    <source>
        <dbReference type="EMBL" id="KVV37315.1"/>
    </source>
</evidence>
<gene>
    <name evidence="6" type="ORF">WT27_19450</name>
</gene>
<keyword evidence="7" id="KW-1185">Reference proteome</keyword>
<evidence type="ECO:0000256" key="1">
    <source>
        <dbReference type="ARBA" id="ARBA00009437"/>
    </source>
</evidence>
<dbReference type="Gene3D" id="3.40.190.290">
    <property type="match status" value="1"/>
</dbReference>
<dbReference type="InterPro" id="IPR005119">
    <property type="entry name" value="LysR_subst-bd"/>
</dbReference>
<protein>
    <submittedName>
        <fullName evidence="6">LysR family transcriptional regulator</fullName>
    </submittedName>
</protein>
<evidence type="ECO:0000256" key="3">
    <source>
        <dbReference type="ARBA" id="ARBA00023125"/>
    </source>
</evidence>
<dbReference type="InterPro" id="IPR036390">
    <property type="entry name" value="WH_DNA-bd_sf"/>
</dbReference>
<dbReference type="EMBL" id="LPEQ01000141">
    <property type="protein sequence ID" value="KVV37315.1"/>
    <property type="molecule type" value="Genomic_DNA"/>
</dbReference>
<dbReference type="Pfam" id="PF03466">
    <property type="entry name" value="LysR_substrate"/>
    <property type="match status" value="1"/>
</dbReference>
<evidence type="ECO:0000256" key="4">
    <source>
        <dbReference type="ARBA" id="ARBA00023163"/>
    </source>
</evidence>
<dbReference type="RefSeq" id="WP_060110334.1">
    <property type="nucleotide sequence ID" value="NZ_LPEQ01000141.1"/>
</dbReference>
<dbReference type="PROSITE" id="PS50931">
    <property type="entry name" value="HTH_LYSR"/>
    <property type="match status" value="1"/>
</dbReference>
<dbReference type="SUPFAM" id="SSF46785">
    <property type="entry name" value="Winged helix' DNA-binding domain"/>
    <property type="match status" value="1"/>
</dbReference>
<evidence type="ECO:0000256" key="2">
    <source>
        <dbReference type="ARBA" id="ARBA00023015"/>
    </source>
</evidence>
<comment type="similarity">
    <text evidence="1">Belongs to the LysR transcriptional regulatory family.</text>
</comment>
<dbReference type="Proteomes" id="UP000062317">
    <property type="component" value="Unassembled WGS sequence"/>
</dbReference>
<dbReference type="FunFam" id="1.10.10.10:FF:000001">
    <property type="entry name" value="LysR family transcriptional regulator"/>
    <property type="match status" value="1"/>
</dbReference>
<name>A0A105UXC2_9BURK</name>
<comment type="caution">
    <text evidence="6">The sequence shown here is derived from an EMBL/GenBank/DDBJ whole genome shotgun (WGS) entry which is preliminary data.</text>
</comment>
<keyword evidence="3" id="KW-0238">DNA-binding</keyword>
<dbReference type="SUPFAM" id="SSF53850">
    <property type="entry name" value="Periplasmic binding protein-like II"/>
    <property type="match status" value="1"/>
</dbReference>
<evidence type="ECO:0000259" key="5">
    <source>
        <dbReference type="PROSITE" id="PS50931"/>
    </source>
</evidence>
<dbReference type="AlphaFoldDB" id="A0A105UXC2"/>
<organism evidence="6 7">
    <name type="scientific">Burkholderia territorii</name>
    <dbReference type="NCBI Taxonomy" id="1503055"/>
    <lineage>
        <taxon>Bacteria</taxon>
        <taxon>Pseudomonadati</taxon>
        <taxon>Pseudomonadota</taxon>
        <taxon>Betaproteobacteria</taxon>
        <taxon>Burkholderiales</taxon>
        <taxon>Burkholderiaceae</taxon>
        <taxon>Burkholderia</taxon>
        <taxon>Burkholderia cepacia complex</taxon>
    </lineage>
</organism>